<name>A0A5B6U6Q4_9ROSI</name>
<gene>
    <name evidence="2" type="ORF">EPI10_009135</name>
</gene>
<evidence type="ECO:0000256" key="1">
    <source>
        <dbReference type="SAM" id="MobiDB-lite"/>
    </source>
</evidence>
<feature type="compositionally biased region" description="Basic and acidic residues" evidence="1">
    <location>
        <begin position="7"/>
        <end position="16"/>
    </location>
</feature>
<evidence type="ECO:0000313" key="2">
    <source>
        <dbReference type="EMBL" id="KAA3453058.1"/>
    </source>
</evidence>
<dbReference type="Proteomes" id="UP000325315">
    <property type="component" value="Unassembled WGS sequence"/>
</dbReference>
<evidence type="ECO:0000313" key="3">
    <source>
        <dbReference type="Proteomes" id="UP000325315"/>
    </source>
</evidence>
<comment type="caution">
    <text evidence="2">The sequence shown here is derived from an EMBL/GenBank/DDBJ whole genome shotgun (WGS) entry which is preliminary data.</text>
</comment>
<organism evidence="2 3">
    <name type="scientific">Gossypium australe</name>
    <dbReference type="NCBI Taxonomy" id="47621"/>
    <lineage>
        <taxon>Eukaryota</taxon>
        <taxon>Viridiplantae</taxon>
        <taxon>Streptophyta</taxon>
        <taxon>Embryophyta</taxon>
        <taxon>Tracheophyta</taxon>
        <taxon>Spermatophyta</taxon>
        <taxon>Magnoliopsida</taxon>
        <taxon>eudicotyledons</taxon>
        <taxon>Gunneridae</taxon>
        <taxon>Pentapetalae</taxon>
        <taxon>rosids</taxon>
        <taxon>malvids</taxon>
        <taxon>Malvales</taxon>
        <taxon>Malvaceae</taxon>
        <taxon>Malvoideae</taxon>
        <taxon>Gossypium</taxon>
    </lineage>
</organism>
<dbReference type="OrthoDB" id="1932188at2759"/>
<protein>
    <submittedName>
        <fullName evidence="2">UPF0307 protein isoform X3</fullName>
    </submittedName>
</protein>
<reference evidence="3" key="1">
    <citation type="journal article" date="2019" name="Plant Biotechnol. J.">
        <title>Genome sequencing of the Australian wild diploid species Gossypium australe highlights disease resistance and delayed gland morphogenesis.</title>
        <authorList>
            <person name="Cai Y."/>
            <person name="Cai X."/>
            <person name="Wang Q."/>
            <person name="Wang P."/>
            <person name="Zhang Y."/>
            <person name="Cai C."/>
            <person name="Xu Y."/>
            <person name="Wang K."/>
            <person name="Zhou Z."/>
            <person name="Wang C."/>
            <person name="Geng S."/>
            <person name="Li B."/>
            <person name="Dong Q."/>
            <person name="Hou Y."/>
            <person name="Wang H."/>
            <person name="Ai P."/>
            <person name="Liu Z."/>
            <person name="Yi F."/>
            <person name="Sun M."/>
            <person name="An G."/>
            <person name="Cheng J."/>
            <person name="Zhang Y."/>
            <person name="Shi Q."/>
            <person name="Xie Y."/>
            <person name="Shi X."/>
            <person name="Chang Y."/>
            <person name="Huang F."/>
            <person name="Chen Y."/>
            <person name="Hong S."/>
            <person name="Mi L."/>
            <person name="Sun Q."/>
            <person name="Zhang L."/>
            <person name="Zhou B."/>
            <person name="Peng R."/>
            <person name="Zhang X."/>
            <person name="Liu F."/>
        </authorList>
    </citation>
    <scope>NUCLEOTIDE SEQUENCE [LARGE SCALE GENOMIC DNA]</scope>
    <source>
        <strain evidence="3">cv. PA1801</strain>
    </source>
</reference>
<keyword evidence="3" id="KW-1185">Reference proteome</keyword>
<accession>A0A5B6U6Q4</accession>
<proteinExistence type="predicted"/>
<dbReference type="PANTHER" id="PTHR36898:SF1">
    <property type="entry name" value="OS04G0250700 PROTEIN"/>
    <property type="match status" value="1"/>
</dbReference>
<dbReference type="AlphaFoldDB" id="A0A5B6U6Q4"/>
<sequence length="125" mass="14313">MLKAKHKNEINDDSKPGVKKSPNQKKREARPTIHWSMDLASFSTPQIKRTLRASSLKLDVFNALMLVKVPLWILVNTKVGDQKTLQALAGTETQIIEEEDDDDDDDQFEYSIIQQSQEFVNTVNR</sequence>
<dbReference type="EMBL" id="SMMG02000013">
    <property type="protein sequence ID" value="KAA3453058.1"/>
    <property type="molecule type" value="Genomic_DNA"/>
</dbReference>
<feature type="region of interest" description="Disordered" evidence="1">
    <location>
        <begin position="1"/>
        <end position="32"/>
    </location>
</feature>
<dbReference type="PANTHER" id="PTHR36898">
    <property type="entry name" value="OSJNBB0026I12.6 PROTEIN"/>
    <property type="match status" value="1"/>
</dbReference>